<dbReference type="OrthoDB" id="41924at2759"/>
<gene>
    <name evidence="2" type="ORF">KFE25_003337</name>
</gene>
<dbReference type="EMBL" id="JAGTXO010000013">
    <property type="protein sequence ID" value="KAG8464274.1"/>
    <property type="molecule type" value="Genomic_DNA"/>
</dbReference>
<evidence type="ECO:0000313" key="2">
    <source>
        <dbReference type="EMBL" id="KAG8464274.1"/>
    </source>
</evidence>
<dbReference type="CDD" id="cd07812">
    <property type="entry name" value="SRPBCC"/>
    <property type="match status" value="1"/>
</dbReference>
<evidence type="ECO:0000256" key="1">
    <source>
        <dbReference type="SAM" id="SignalP"/>
    </source>
</evidence>
<name>A0A8J6C971_DIALT</name>
<proteinExistence type="predicted"/>
<reference evidence="2" key="1">
    <citation type="submission" date="2021-05" db="EMBL/GenBank/DDBJ databases">
        <title>The genome of the haptophyte Pavlova lutheri (Diacronema luteri, Pavlovales) - a model for lipid biosynthesis in eukaryotic algae.</title>
        <authorList>
            <person name="Hulatt C.J."/>
            <person name="Posewitz M.C."/>
        </authorList>
    </citation>
    <scope>NUCLEOTIDE SEQUENCE</scope>
    <source>
        <strain evidence="2">NIVA-4/92</strain>
    </source>
</reference>
<protein>
    <recommendedName>
        <fullName evidence="4">Coenzyme Q-binding protein COQ10 START domain-containing protein</fullName>
    </recommendedName>
</protein>
<sequence length="234" mass="26595">MARQYALLALWVGVEAADKGQPHYHQGVLPKFKPGPPAGIGFRLSGAQQSALAKGENVLATIANRGGDGSCVAVLDIPVPKHIIWERITDYKRYPQMVSGVVRCDTYRTANYPNKKKNWSFYAVSAMGVRKEYFVEHTYEPYKSCMTFQLDYSRQSDFDDSVGYWYVCDHPTIKGTSRVFYSCRLKLRGWVPGPVKNYLMKTAVKQATLWVAKESKAQHARESSRRQTPFALRR</sequence>
<keyword evidence="3" id="KW-1185">Reference proteome</keyword>
<dbReference type="AlphaFoldDB" id="A0A8J6C971"/>
<dbReference type="OMA" id="WERITDY"/>
<evidence type="ECO:0000313" key="3">
    <source>
        <dbReference type="Proteomes" id="UP000751190"/>
    </source>
</evidence>
<feature type="chain" id="PRO_5035244034" description="Coenzyme Q-binding protein COQ10 START domain-containing protein" evidence="1">
    <location>
        <begin position="17"/>
        <end position="234"/>
    </location>
</feature>
<comment type="caution">
    <text evidence="2">The sequence shown here is derived from an EMBL/GenBank/DDBJ whole genome shotgun (WGS) entry which is preliminary data.</text>
</comment>
<feature type="signal peptide" evidence="1">
    <location>
        <begin position="1"/>
        <end position="16"/>
    </location>
</feature>
<dbReference type="InterPro" id="IPR023393">
    <property type="entry name" value="START-like_dom_sf"/>
</dbReference>
<accession>A0A8J6C971</accession>
<dbReference type="Proteomes" id="UP000751190">
    <property type="component" value="Unassembled WGS sequence"/>
</dbReference>
<dbReference type="Gene3D" id="3.30.530.20">
    <property type="match status" value="1"/>
</dbReference>
<evidence type="ECO:0008006" key="4">
    <source>
        <dbReference type="Google" id="ProtNLM"/>
    </source>
</evidence>
<keyword evidence="1" id="KW-0732">Signal</keyword>
<organism evidence="2 3">
    <name type="scientific">Diacronema lutheri</name>
    <name type="common">Unicellular marine alga</name>
    <name type="synonym">Monochrysis lutheri</name>
    <dbReference type="NCBI Taxonomy" id="2081491"/>
    <lineage>
        <taxon>Eukaryota</taxon>
        <taxon>Haptista</taxon>
        <taxon>Haptophyta</taxon>
        <taxon>Pavlovophyceae</taxon>
        <taxon>Pavlovales</taxon>
        <taxon>Pavlovaceae</taxon>
        <taxon>Diacronema</taxon>
    </lineage>
</organism>
<dbReference type="SUPFAM" id="SSF55961">
    <property type="entry name" value="Bet v1-like"/>
    <property type="match status" value="1"/>
</dbReference>